<dbReference type="EMBL" id="MU826354">
    <property type="protein sequence ID" value="KAJ7380099.1"/>
    <property type="molecule type" value="Genomic_DNA"/>
</dbReference>
<keyword evidence="2" id="KW-1185">Reference proteome</keyword>
<comment type="caution">
    <text evidence="1">The sequence shown here is derived from an EMBL/GenBank/DDBJ whole genome shotgun (WGS) entry which is preliminary data.</text>
</comment>
<dbReference type="AlphaFoldDB" id="A0A9X0D0A3"/>
<organism evidence="1 2">
    <name type="scientific">Desmophyllum pertusum</name>
    <dbReference type="NCBI Taxonomy" id="174260"/>
    <lineage>
        <taxon>Eukaryota</taxon>
        <taxon>Metazoa</taxon>
        <taxon>Cnidaria</taxon>
        <taxon>Anthozoa</taxon>
        <taxon>Hexacorallia</taxon>
        <taxon>Scleractinia</taxon>
        <taxon>Caryophylliina</taxon>
        <taxon>Caryophylliidae</taxon>
        <taxon>Desmophyllum</taxon>
    </lineage>
</organism>
<proteinExistence type="predicted"/>
<dbReference type="Proteomes" id="UP001163046">
    <property type="component" value="Unassembled WGS sequence"/>
</dbReference>
<accession>A0A9X0D0A3</accession>
<reference evidence="1" key="1">
    <citation type="submission" date="2023-01" db="EMBL/GenBank/DDBJ databases">
        <title>Genome assembly of the deep-sea coral Lophelia pertusa.</title>
        <authorList>
            <person name="Herrera S."/>
            <person name="Cordes E."/>
        </authorList>
    </citation>
    <scope>NUCLEOTIDE SEQUENCE</scope>
    <source>
        <strain evidence="1">USNM1676648</strain>
        <tissue evidence="1">Polyp</tissue>
    </source>
</reference>
<sequence>MTIQLEGENYEVFERQCSQLRLEEYSHVFIDELWFGKQIRYQMQEDNTINVVDELKIVKQAIDSIKGYVWMSSVFDFKEQCFEEISDEEIRQVLASRDWKITAPCTLSEIFLMAQKTCSITMWKDKTSAGLLSCHKATWTLRRST</sequence>
<protein>
    <submittedName>
        <fullName evidence="1">Uncharacterized protein</fullName>
    </submittedName>
</protein>
<name>A0A9X0D0A3_9CNID</name>
<evidence type="ECO:0000313" key="1">
    <source>
        <dbReference type="EMBL" id="KAJ7380099.1"/>
    </source>
</evidence>
<gene>
    <name evidence="1" type="ORF">OS493_010809</name>
</gene>
<evidence type="ECO:0000313" key="2">
    <source>
        <dbReference type="Proteomes" id="UP001163046"/>
    </source>
</evidence>